<keyword evidence="3 6" id="KW-0238">DNA-binding</keyword>
<dbReference type="CDD" id="cd01392">
    <property type="entry name" value="HTH_LacI"/>
    <property type="match status" value="1"/>
</dbReference>
<dbReference type="EMBL" id="JBHMEP010000001">
    <property type="protein sequence ID" value="MFB9134622.1"/>
    <property type="molecule type" value="Genomic_DNA"/>
</dbReference>
<dbReference type="RefSeq" id="WP_390190600.1">
    <property type="nucleotide sequence ID" value="NZ_JBHMEP010000001.1"/>
</dbReference>
<organism evidence="6 7">
    <name type="scientific">Vibrio olivae</name>
    <dbReference type="NCBI Taxonomy" id="1243002"/>
    <lineage>
        <taxon>Bacteria</taxon>
        <taxon>Pseudomonadati</taxon>
        <taxon>Pseudomonadota</taxon>
        <taxon>Gammaproteobacteria</taxon>
        <taxon>Vibrionales</taxon>
        <taxon>Vibrionaceae</taxon>
        <taxon>Vibrio</taxon>
    </lineage>
</organism>
<keyword evidence="1" id="KW-0678">Repressor</keyword>
<evidence type="ECO:0000313" key="6">
    <source>
        <dbReference type="EMBL" id="MFB9134622.1"/>
    </source>
</evidence>
<feature type="domain" description="HTH lacI-type" evidence="5">
    <location>
        <begin position="3"/>
        <end position="47"/>
    </location>
</feature>
<dbReference type="PROSITE" id="PS50932">
    <property type="entry name" value="HTH_LACI_2"/>
    <property type="match status" value="1"/>
</dbReference>
<dbReference type="SUPFAM" id="SSF53822">
    <property type="entry name" value="Periplasmic binding protein-like I"/>
    <property type="match status" value="1"/>
</dbReference>
<dbReference type="Pfam" id="PF13377">
    <property type="entry name" value="Peripla_BP_3"/>
    <property type="match status" value="1"/>
</dbReference>
<comment type="caution">
    <text evidence="6">The sequence shown here is derived from an EMBL/GenBank/DDBJ whole genome shotgun (WGS) entry which is preliminary data.</text>
</comment>
<protein>
    <submittedName>
        <fullName evidence="6">LacI family DNA-binding transcriptional regulator</fullName>
    </submittedName>
</protein>
<dbReference type="InterPro" id="IPR010982">
    <property type="entry name" value="Lambda_DNA-bd_dom_sf"/>
</dbReference>
<dbReference type="Pfam" id="PF00356">
    <property type="entry name" value="LacI"/>
    <property type="match status" value="1"/>
</dbReference>
<dbReference type="InterPro" id="IPR028082">
    <property type="entry name" value="Peripla_BP_I"/>
</dbReference>
<name>A0ABV5HLI9_9VIBR</name>
<evidence type="ECO:0000256" key="2">
    <source>
        <dbReference type="ARBA" id="ARBA00023015"/>
    </source>
</evidence>
<keyword evidence="4" id="KW-0804">Transcription</keyword>
<evidence type="ECO:0000313" key="7">
    <source>
        <dbReference type="Proteomes" id="UP001589645"/>
    </source>
</evidence>
<dbReference type="GO" id="GO:0003677">
    <property type="term" value="F:DNA binding"/>
    <property type="evidence" value="ECO:0007669"/>
    <property type="project" value="UniProtKB-KW"/>
</dbReference>
<evidence type="ECO:0000256" key="3">
    <source>
        <dbReference type="ARBA" id="ARBA00023125"/>
    </source>
</evidence>
<dbReference type="PANTHER" id="PTHR30146">
    <property type="entry name" value="LACI-RELATED TRANSCRIPTIONAL REPRESSOR"/>
    <property type="match status" value="1"/>
</dbReference>
<dbReference type="Proteomes" id="UP001589645">
    <property type="component" value="Unassembled WGS sequence"/>
</dbReference>
<reference evidence="6 7" key="1">
    <citation type="submission" date="2024-09" db="EMBL/GenBank/DDBJ databases">
        <authorList>
            <person name="Sun Q."/>
            <person name="Mori K."/>
        </authorList>
    </citation>
    <scope>NUCLEOTIDE SEQUENCE [LARGE SCALE GENOMIC DNA]</scope>
    <source>
        <strain evidence="6 7">CECT 8064</strain>
    </source>
</reference>
<keyword evidence="2" id="KW-0805">Transcription regulation</keyword>
<evidence type="ECO:0000259" key="5">
    <source>
        <dbReference type="PROSITE" id="PS50932"/>
    </source>
</evidence>
<dbReference type="InterPro" id="IPR000843">
    <property type="entry name" value="HTH_LacI"/>
</dbReference>
<dbReference type="Gene3D" id="3.40.50.2300">
    <property type="match status" value="2"/>
</dbReference>
<evidence type="ECO:0000256" key="4">
    <source>
        <dbReference type="ARBA" id="ARBA00023163"/>
    </source>
</evidence>
<gene>
    <name evidence="6" type="ORF">ACFFUV_06490</name>
</gene>
<keyword evidence="7" id="KW-1185">Reference proteome</keyword>
<dbReference type="SUPFAM" id="SSF47413">
    <property type="entry name" value="lambda repressor-like DNA-binding domains"/>
    <property type="match status" value="1"/>
</dbReference>
<evidence type="ECO:0000256" key="1">
    <source>
        <dbReference type="ARBA" id="ARBA00022491"/>
    </source>
</evidence>
<proteinExistence type="predicted"/>
<sequence>MRPSVADVAKYAGVSTATVSRVLNDSQSIRPQTREKVQNAIKALGYQLPESNPVMRLNGTKLIMVLVPNIENPFYSGIVNGIEAAAREYNYSVILTNTQGTSWVELKYLDMLDEKQVAGVISLDPMMAQLELPERIVHLPWVACSEYVPGSQVGYVSIDHKQAAKDAVLYLVSKGHKRIGLVNSDERYIYAQQRREGYISAMESAGLPIEEGYIQSMGGIDYPLGELAARRLMTLTSPPTAIFSVSDTLAIGVMKAVFRMGKSVPNDVAVIGFDDIPLSDMFEPSLTTIQQPTFEMGQAAMKMLVQRMDGKAVSSKIIHHSLIVRHSA</sequence>
<dbReference type="Gene3D" id="1.10.260.40">
    <property type="entry name" value="lambda repressor-like DNA-binding domains"/>
    <property type="match status" value="1"/>
</dbReference>
<dbReference type="SMART" id="SM00354">
    <property type="entry name" value="HTH_LACI"/>
    <property type="match status" value="1"/>
</dbReference>
<dbReference type="PRINTS" id="PR00036">
    <property type="entry name" value="HTHLACI"/>
</dbReference>
<dbReference type="PANTHER" id="PTHR30146:SF148">
    <property type="entry name" value="HTH-TYPE TRANSCRIPTIONAL REPRESSOR PURR-RELATED"/>
    <property type="match status" value="1"/>
</dbReference>
<accession>A0ABV5HLI9</accession>
<dbReference type="PROSITE" id="PS00356">
    <property type="entry name" value="HTH_LACI_1"/>
    <property type="match status" value="1"/>
</dbReference>
<dbReference type="InterPro" id="IPR046335">
    <property type="entry name" value="LacI/GalR-like_sensor"/>
</dbReference>
<dbReference type="CDD" id="cd06284">
    <property type="entry name" value="PBP1_LacI-like"/>
    <property type="match status" value="1"/>
</dbReference>